<protein>
    <submittedName>
        <fullName evidence="3">Helix-turn-helix domain-containing protein</fullName>
    </submittedName>
</protein>
<gene>
    <name evidence="3" type="ORF">GBO79_02165</name>
</gene>
<sequence length="349" mass="40420">MIGTQSNFFKGIKYAKIHHITIVIFRIIVIGRFYMEIGTAIKFYRKYQSLSQKDLAEGICSQGEISLIEKGDRIPSISMNSKICSKLGIAVDALEEENFYESHELHISKVLNKLELFVNNREYEKMEPLLNDEIMNKYCNNPLNTQCFLCYKGIFINYKENNPIKALEIFRSALQETNITSFSTIFDFPKHKNIFSKHETLLIAGAASCFYQLHKYEQASYLFDVACNNIDNIKYQLSTQILGTVYYNASRNLKELGEYELALKLALKGLTFEKERKTIYRSAELLFEIGEIYYLKNKPQLAETNYIKSLYLAFTTNSNYLLPILLATLKERKELTLLQTNIGMLMKIS</sequence>
<evidence type="ECO:0000256" key="1">
    <source>
        <dbReference type="ARBA" id="ARBA00023125"/>
    </source>
</evidence>
<dbReference type="InterPro" id="IPR011990">
    <property type="entry name" value="TPR-like_helical_dom_sf"/>
</dbReference>
<name>A0ABQ6XJA9_PEDPE</name>
<dbReference type="Pfam" id="PF01381">
    <property type="entry name" value="HTH_3"/>
    <property type="match status" value="1"/>
</dbReference>
<dbReference type="PROSITE" id="PS50943">
    <property type="entry name" value="HTH_CROC1"/>
    <property type="match status" value="1"/>
</dbReference>
<evidence type="ECO:0000259" key="2">
    <source>
        <dbReference type="PROSITE" id="PS50943"/>
    </source>
</evidence>
<dbReference type="Gene3D" id="1.25.40.10">
    <property type="entry name" value="Tetratricopeptide repeat domain"/>
    <property type="match status" value="1"/>
</dbReference>
<dbReference type="EMBL" id="WENB01000001">
    <property type="protein sequence ID" value="KAF0415147.1"/>
    <property type="molecule type" value="Genomic_DNA"/>
</dbReference>
<dbReference type="PANTHER" id="PTHR46558">
    <property type="entry name" value="TRACRIPTIONAL REGULATORY PROTEIN-RELATED-RELATED"/>
    <property type="match status" value="1"/>
</dbReference>
<dbReference type="Proteomes" id="UP000472573">
    <property type="component" value="Unassembled WGS sequence"/>
</dbReference>
<dbReference type="SMART" id="SM00530">
    <property type="entry name" value="HTH_XRE"/>
    <property type="match status" value="1"/>
</dbReference>
<comment type="caution">
    <text evidence="3">The sequence shown here is derived from an EMBL/GenBank/DDBJ whole genome shotgun (WGS) entry which is preliminary data.</text>
</comment>
<dbReference type="SUPFAM" id="SSF48452">
    <property type="entry name" value="TPR-like"/>
    <property type="match status" value="1"/>
</dbReference>
<evidence type="ECO:0000313" key="3">
    <source>
        <dbReference type="EMBL" id="KAF0415147.1"/>
    </source>
</evidence>
<evidence type="ECO:0000313" key="4">
    <source>
        <dbReference type="Proteomes" id="UP000472573"/>
    </source>
</evidence>
<proteinExistence type="predicted"/>
<dbReference type="PANTHER" id="PTHR46558:SF11">
    <property type="entry name" value="HTH-TYPE TRANSCRIPTIONAL REGULATOR XRE"/>
    <property type="match status" value="1"/>
</dbReference>
<dbReference type="InterPro" id="IPR001387">
    <property type="entry name" value="Cro/C1-type_HTH"/>
</dbReference>
<keyword evidence="1" id="KW-0238">DNA-binding</keyword>
<dbReference type="InterPro" id="IPR010982">
    <property type="entry name" value="Lambda_DNA-bd_dom_sf"/>
</dbReference>
<dbReference type="CDD" id="cd00093">
    <property type="entry name" value="HTH_XRE"/>
    <property type="match status" value="1"/>
</dbReference>
<dbReference type="SUPFAM" id="SSF47413">
    <property type="entry name" value="lambda repressor-like DNA-binding domains"/>
    <property type="match status" value="1"/>
</dbReference>
<accession>A0ABQ6XJA9</accession>
<feature type="domain" description="HTH cro/C1-type" evidence="2">
    <location>
        <begin position="41"/>
        <end position="94"/>
    </location>
</feature>
<organism evidence="3 4">
    <name type="scientific">Pediococcus pentosaceus</name>
    <dbReference type="NCBI Taxonomy" id="1255"/>
    <lineage>
        <taxon>Bacteria</taxon>
        <taxon>Bacillati</taxon>
        <taxon>Bacillota</taxon>
        <taxon>Bacilli</taxon>
        <taxon>Lactobacillales</taxon>
        <taxon>Lactobacillaceae</taxon>
        <taxon>Pediococcus</taxon>
    </lineage>
</organism>
<keyword evidence="4" id="KW-1185">Reference proteome</keyword>
<reference evidence="4" key="2">
    <citation type="submission" date="2020-03" db="EMBL/GenBank/DDBJ databases">
        <title>SpeciesPrimer: A bioinformatics pipeline dedicated to the design of qPCR primers for the quantification of bacterial species.</title>
        <authorList>
            <person name="Dreier M."/>
            <person name="Berthoud H."/>
            <person name="Shani N."/>
            <person name="Wechsler D."/>
            <person name="Junier P."/>
        </authorList>
    </citation>
    <scope>NUCLEOTIDE SEQUENCE [LARGE SCALE GENOMIC DNA]</scope>
    <source>
        <strain evidence="4">FAM13073</strain>
    </source>
</reference>
<reference evidence="3 4" key="1">
    <citation type="submission" date="2019-10" db="EMBL/GenBank/DDBJ databases">
        <authorList>
            <person name="Irmler S."/>
            <person name="Berthoud H."/>
            <person name="Roetschi A."/>
            <person name="Arias E."/>
            <person name="Shani N."/>
            <person name="Wuethrich D."/>
            <person name="Bruggmann R."/>
        </authorList>
    </citation>
    <scope>NUCLEOTIDE SEQUENCE [LARGE SCALE GENOMIC DNA]</scope>
    <source>
        <strain evidence="3 4">FAM13073</strain>
    </source>
</reference>